<feature type="transmembrane region" description="Helical" evidence="1">
    <location>
        <begin position="70"/>
        <end position="94"/>
    </location>
</feature>
<dbReference type="OrthoDB" id="2130629at2759"/>
<evidence type="ECO:0000313" key="3">
    <source>
        <dbReference type="Proteomes" id="UP000243797"/>
    </source>
</evidence>
<protein>
    <submittedName>
        <fullName evidence="2">Uncharacterized protein</fullName>
    </submittedName>
</protein>
<keyword evidence="3" id="KW-1185">Reference proteome</keyword>
<accession>A0A2K1QGJ4</accession>
<name>A0A2K1QGJ4_9PEZI</name>
<proteinExistence type="predicted"/>
<gene>
    <name evidence="2" type="ORF">CAC42_6800</name>
</gene>
<evidence type="ECO:0000256" key="1">
    <source>
        <dbReference type="SAM" id="Phobius"/>
    </source>
</evidence>
<comment type="caution">
    <text evidence="2">The sequence shown here is derived from an EMBL/GenBank/DDBJ whole genome shotgun (WGS) entry which is preliminary data.</text>
</comment>
<sequence length="110" mass="11459">MAPPYNASLRSLETIELASVATSQTQLNKPAAAHLSGESRTYPTSIARKNSHEEIAAAEVQAVTSKTRSAAIIVSIAMVTGAGSMLNGIVTVVLPTMAKDLGLGPELIIW</sequence>
<reference evidence="2 3" key="1">
    <citation type="submission" date="2017-06" db="EMBL/GenBank/DDBJ databases">
        <title>Draft genome sequence of a variant of Elsinoe murrayae.</title>
        <authorList>
            <person name="Cheng Q."/>
        </authorList>
    </citation>
    <scope>NUCLEOTIDE SEQUENCE [LARGE SCALE GENOMIC DNA]</scope>
    <source>
        <strain evidence="2 3">CQ-2017a</strain>
    </source>
</reference>
<dbReference type="InParanoid" id="A0A2K1QGJ4"/>
<dbReference type="AlphaFoldDB" id="A0A2K1QGJ4"/>
<keyword evidence="1" id="KW-0812">Transmembrane</keyword>
<keyword evidence="1" id="KW-1133">Transmembrane helix</keyword>
<dbReference type="Proteomes" id="UP000243797">
    <property type="component" value="Unassembled WGS sequence"/>
</dbReference>
<dbReference type="EMBL" id="NKHZ01000088">
    <property type="protein sequence ID" value="PNS14287.1"/>
    <property type="molecule type" value="Genomic_DNA"/>
</dbReference>
<organism evidence="2 3">
    <name type="scientific">Sphaceloma murrayae</name>
    <dbReference type="NCBI Taxonomy" id="2082308"/>
    <lineage>
        <taxon>Eukaryota</taxon>
        <taxon>Fungi</taxon>
        <taxon>Dikarya</taxon>
        <taxon>Ascomycota</taxon>
        <taxon>Pezizomycotina</taxon>
        <taxon>Dothideomycetes</taxon>
        <taxon>Dothideomycetidae</taxon>
        <taxon>Myriangiales</taxon>
        <taxon>Elsinoaceae</taxon>
        <taxon>Sphaceloma</taxon>
    </lineage>
</organism>
<evidence type="ECO:0000313" key="2">
    <source>
        <dbReference type="EMBL" id="PNS14287.1"/>
    </source>
</evidence>
<keyword evidence="1" id="KW-0472">Membrane</keyword>